<dbReference type="SMART" id="SM00220">
    <property type="entry name" value="S_TKc"/>
    <property type="match status" value="1"/>
</dbReference>
<dbReference type="VEuPathDB" id="FungiDB:AB675_597"/>
<dbReference type="GeneID" id="28738103"/>
<dbReference type="EMBL" id="LFJN01000001">
    <property type="protein sequence ID" value="KPI45932.1"/>
    <property type="molecule type" value="Genomic_DNA"/>
</dbReference>
<keyword evidence="4" id="KW-1185">Reference proteome</keyword>
<organism evidence="3 4">
    <name type="scientific">Cyphellophora attinorum</name>
    <dbReference type="NCBI Taxonomy" id="1664694"/>
    <lineage>
        <taxon>Eukaryota</taxon>
        <taxon>Fungi</taxon>
        <taxon>Dikarya</taxon>
        <taxon>Ascomycota</taxon>
        <taxon>Pezizomycotina</taxon>
        <taxon>Eurotiomycetes</taxon>
        <taxon>Chaetothyriomycetidae</taxon>
        <taxon>Chaetothyriales</taxon>
        <taxon>Cyphellophoraceae</taxon>
        <taxon>Cyphellophora</taxon>
    </lineage>
</organism>
<dbReference type="GO" id="GO:0005524">
    <property type="term" value="F:ATP binding"/>
    <property type="evidence" value="ECO:0007669"/>
    <property type="project" value="InterPro"/>
</dbReference>
<comment type="caution">
    <text evidence="3">The sequence shown here is derived from an EMBL/GenBank/DDBJ whole genome shotgun (WGS) entry which is preliminary data.</text>
</comment>
<feature type="compositionally biased region" description="Polar residues" evidence="1">
    <location>
        <begin position="37"/>
        <end position="49"/>
    </location>
</feature>
<protein>
    <recommendedName>
        <fullName evidence="2">Protein kinase domain-containing protein</fullName>
    </recommendedName>
</protein>
<dbReference type="GO" id="GO:0004674">
    <property type="term" value="F:protein serine/threonine kinase activity"/>
    <property type="evidence" value="ECO:0007669"/>
    <property type="project" value="TreeGrafter"/>
</dbReference>
<dbReference type="PANTHER" id="PTHR24359">
    <property type="entry name" value="SERINE/THREONINE-PROTEIN KINASE SBK1"/>
    <property type="match status" value="1"/>
</dbReference>
<dbReference type="SUPFAM" id="SSF56112">
    <property type="entry name" value="Protein kinase-like (PK-like)"/>
    <property type="match status" value="1"/>
</dbReference>
<sequence length="681" mass="76781">MKHARLRPWRLLSSAWCFGSIRSDTDSQLLSPPGDATTPNGSLHSIPTSEESENPIAIATEHQQLPFATFIECVVEVAFDGESVPGQASTQIAWTESGQYAKVQSAAQSLLIKHYGKTSLQARHRIRRRAHIDVFKRSGLHEPQDLLETDITSTPAQWDRHFAMMVANHCLTHGISGIQLKTRLEYNRSVLAYLPNDPSASVSLRACDAVLQSTEGVKAVIISTKKEDNDWEEDPFLPRTKARSLFPRRIIEKIIRELPMPPSYLESDIRECIKHVVDNGIHLLACCILAGKPECIFHFVKSKISDSDLPLDKKTLMARHEWVQDAVTFHGFPQHQRMLTVLDFALMSPETSVRASRHDDLPGLFEKVSTEGNYFYVKPDVVVPFMAAKMVKDGVGGYGVVYEVEIHPEYHSFEENKFALKIFQNHVRIRNFDEESRVLTQLARLNNPSIVVPLASWQQNEEFYMLMPLANRNLASYLDGERKLYRTPAFCLHILKQLQNIASGIQSIHMLKVIVTGADENLAVNTPANLQKLSGYHHDLKPANILVYGQQTENDYSGESWKINDFGTARISTIVSGQDSRMHRDDNSADPSGVDMEYGAPDQEISGIGGRSRPYDIWAFGCIILEVLVWIFYEEEHSVGTFGYARWMDGVESGSIKHSGSKIPLQETSSSDQLWWNDSNF</sequence>
<evidence type="ECO:0000313" key="4">
    <source>
        <dbReference type="Proteomes" id="UP000038010"/>
    </source>
</evidence>
<feature type="region of interest" description="Disordered" evidence="1">
    <location>
        <begin position="578"/>
        <end position="600"/>
    </location>
</feature>
<dbReference type="InterPro" id="IPR000719">
    <property type="entry name" value="Prot_kinase_dom"/>
</dbReference>
<proteinExistence type="predicted"/>
<gene>
    <name evidence="3" type="ORF">AB675_597</name>
</gene>
<accession>A0A0N1I1T3</accession>
<dbReference type="PANTHER" id="PTHR24359:SF37">
    <property type="entry name" value="PROTEIN KINASE DOMAIN-CONTAINING PROTEIN"/>
    <property type="match status" value="1"/>
</dbReference>
<dbReference type="RefSeq" id="XP_018005895.1">
    <property type="nucleotide sequence ID" value="XM_018146234.1"/>
</dbReference>
<feature type="domain" description="Protein kinase" evidence="2">
    <location>
        <begin position="387"/>
        <end position="681"/>
    </location>
</feature>
<dbReference type="STRING" id="1664694.A0A0N1I1T3"/>
<evidence type="ECO:0000259" key="2">
    <source>
        <dbReference type="PROSITE" id="PS50011"/>
    </source>
</evidence>
<dbReference type="PROSITE" id="PS50011">
    <property type="entry name" value="PROTEIN_KINASE_DOM"/>
    <property type="match status" value="1"/>
</dbReference>
<dbReference type="Proteomes" id="UP000038010">
    <property type="component" value="Unassembled WGS sequence"/>
</dbReference>
<dbReference type="InterPro" id="IPR011009">
    <property type="entry name" value="Kinase-like_dom_sf"/>
</dbReference>
<feature type="region of interest" description="Disordered" evidence="1">
    <location>
        <begin position="28"/>
        <end position="51"/>
    </location>
</feature>
<dbReference type="AlphaFoldDB" id="A0A0N1I1T3"/>
<dbReference type="OrthoDB" id="4161807at2759"/>
<dbReference type="Gene3D" id="1.10.510.10">
    <property type="entry name" value="Transferase(Phosphotransferase) domain 1"/>
    <property type="match status" value="1"/>
</dbReference>
<dbReference type="Pfam" id="PF00069">
    <property type="entry name" value="Pkinase"/>
    <property type="match status" value="1"/>
</dbReference>
<reference evidence="3 4" key="1">
    <citation type="submission" date="2015-06" db="EMBL/GenBank/DDBJ databases">
        <title>Draft genome of the ant-associated black yeast Phialophora attae CBS 131958.</title>
        <authorList>
            <person name="Moreno L.F."/>
            <person name="Stielow B.J."/>
            <person name="de Hoog S."/>
            <person name="Vicente V.A."/>
            <person name="Weiss V.A."/>
            <person name="de Vries M."/>
            <person name="Cruz L.M."/>
            <person name="Souza E.M."/>
        </authorList>
    </citation>
    <scope>NUCLEOTIDE SEQUENCE [LARGE SCALE GENOMIC DNA]</scope>
    <source>
        <strain evidence="3 4">CBS 131958</strain>
    </source>
</reference>
<evidence type="ECO:0000256" key="1">
    <source>
        <dbReference type="SAM" id="MobiDB-lite"/>
    </source>
</evidence>
<evidence type="ECO:0000313" key="3">
    <source>
        <dbReference type="EMBL" id="KPI45932.1"/>
    </source>
</evidence>
<name>A0A0N1I1T3_9EURO</name>
<dbReference type="CDD" id="cd00180">
    <property type="entry name" value="PKc"/>
    <property type="match status" value="1"/>
</dbReference>